<evidence type="ECO:0000313" key="3">
    <source>
        <dbReference type="Proteomes" id="UP000663845"/>
    </source>
</evidence>
<name>A0A814IKU6_9BILA</name>
<gene>
    <name evidence="1" type="ORF">JYZ213_LOCUS17295</name>
    <name evidence="2" type="ORF">OXD698_LOCUS17999</name>
</gene>
<proteinExistence type="predicted"/>
<evidence type="ECO:0000313" key="1">
    <source>
        <dbReference type="EMBL" id="CAF1025294.1"/>
    </source>
</evidence>
<dbReference type="Proteomes" id="UP000663844">
    <property type="component" value="Unassembled WGS sequence"/>
</dbReference>
<dbReference type="EMBL" id="CAJNOG010000161">
    <property type="protein sequence ID" value="CAF1025294.1"/>
    <property type="molecule type" value="Genomic_DNA"/>
</dbReference>
<accession>A0A814IKU6</accession>
<evidence type="ECO:0000313" key="2">
    <source>
        <dbReference type="EMBL" id="CAF3796578.1"/>
    </source>
</evidence>
<reference evidence="1" key="1">
    <citation type="submission" date="2021-02" db="EMBL/GenBank/DDBJ databases">
        <authorList>
            <person name="Nowell W R."/>
        </authorList>
    </citation>
    <scope>NUCLEOTIDE SEQUENCE</scope>
</reference>
<organism evidence="1 3">
    <name type="scientific">Adineta steineri</name>
    <dbReference type="NCBI Taxonomy" id="433720"/>
    <lineage>
        <taxon>Eukaryota</taxon>
        <taxon>Metazoa</taxon>
        <taxon>Spiralia</taxon>
        <taxon>Gnathifera</taxon>
        <taxon>Rotifera</taxon>
        <taxon>Eurotatoria</taxon>
        <taxon>Bdelloidea</taxon>
        <taxon>Adinetida</taxon>
        <taxon>Adinetidae</taxon>
        <taxon>Adineta</taxon>
    </lineage>
</organism>
<comment type="caution">
    <text evidence="1">The sequence shown here is derived from an EMBL/GenBank/DDBJ whole genome shotgun (WGS) entry which is preliminary data.</text>
</comment>
<dbReference type="AlphaFoldDB" id="A0A814IKU6"/>
<dbReference type="Proteomes" id="UP000663845">
    <property type="component" value="Unassembled WGS sequence"/>
</dbReference>
<protein>
    <submittedName>
        <fullName evidence="1">Uncharacterized protein</fullName>
    </submittedName>
</protein>
<dbReference type="EMBL" id="CAJOAZ010001304">
    <property type="protein sequence ID" value="CAF3796578.1"/>
    <property type="molecule type" value="Genomic_DNA"/>
</dbReference>
<sequence length="103" mass="12004">MMFTTLTYLNKVDGIPLSSFDLDTQNNRLYNAILSGQIDVGSNHDLINSQYDDGDDNINNDEIFHNKRQARRFWARFHHDGQSPYTIAFPALIRTRRSIEENQ</sequence>